<name>G8YN65_PICSO</name>
<accession>G8YN65</accession>
<dbReference type="OMA" id="WILMSPL"/>
<dbReference type="HOGENOM" id="CLU_1390705_0_0_1"/>
<dbReference type="EMBL" id="FO082055">
    <property type="protein sequence ID" value="CCE79383.1"/>
    <property type="molecule type" value="Genomic_DNA"/>
</dbReference>
<protein>
    <submittedName>
        <fullName evidence="2">Piso0_001443 protein</fullName>
    </submittedName>
</protein>
<gene>
    <name evidence="2" type="primary">Piso0_001443</name>
    <name evidence="2" type="ORF">GNLVRS01_PISO0E05196g</name>
</gene>
<keyword evidence="1" id="KW-0812">Transmembrane</keyword>
<dbReference type="InParanoid" id="G8YN65"/>
<keyword evidence="1" id="KW-1133">Transmembrane helix</keyword>
<reference evidence="2 3" key="1">
    <citation type="journal article" date="2012" name="G3 (Bethesda)">
        <title>Pichia sorbitophila, an interspecies yeast hybrid reveals early steps of genome resolution following polyploidization.</title>
        <authorList>
            <person name="Leh Louis V."/>
            <person name="Despons L."/>
            <person name="Friedrich A."/>
            <person name="Martin T."/>
            <person name="Durrens P."/>
            <person name="Casaregola S."/>
            <person name="Neuveglise C."/>
            <person name="Fairhead C."/>
            <person name="Marck C."/>
            <person name="Cruz J.A."/>
            <person name="Straub M.L."/>
            <person name="Kugler V."/>
            <person name="Sacerdot C."/>
            <person name="Uzunov Z."/>
            <person name="Thierry A."/>
            <person name="Weiss S."/>
            <person name="Bleykasten C."/>
            <person name="De Montigny J."/>
            <person name="Jacques N."/>
            <person name="Jung P."/>
            <person name="Lemaire M."/>
            <person name="Mallet S."/>
            <person name="Morel G."/>
            <person name="Richard G.F."/>
            <person name="Sarkar A."/>
            <person name="Savel G."/>
            <person name="Schacherer J."/>
            <person name="Seret M.L."/>
            <person name="Talla E."/>
            <person name="Samson G."/>
            <person name="Jubin C."/>
            <person name="Poulain J."/>
            <person name="Vacherie B."/>
            <person name="Barbe V."/>
            <person name="Pelletier E."/>
            <person name="Sherman D.J."/>
            <person name="Westhof E."/>
            <person name="Weissenbach J."/>
            <person name="Baret P.V."/>
            <person name="Wincker P."/>
            <person name="Gaillardin C."/>
            <person name="Dujon B."/>
            <person name="Souciet J.L."/>
        </authorList>
    </citation>
    <scope>NUCLEOTIDE SEQUENCE [LARGE SCALE GENOMIC DNA]</scope>
    <source>
        <strain evidence="3">ATCC MYA-4447 / BCRC 22081 / CBS 7064 / NBRC 10061 / NRRL Y-12695</strain>
    </source>
</reference>
<feature type="transmembrane region" description="Helical" evidence="1">
    <location>
        <begin position="144"/>
        <end position="165"/>
    </location>
</feature>
<keyword evidence="1" id="KW-0472">Membrane</keyword>
<evidence type="ECO:0000313" key="2">
    <source>
        <dbReference type="EMBL" id="CCE79383.1"/>
    </source>
</evidence>
<evidence type="ECO:0000313" key="3">
    <source>
        <dbReference type="Proteomes" id="UP000005222"/>
    </source>
</evidence>
<keyword evidence="3" id="KW-1185">Reference proteome</keyword>
<organism evidence="2 3">
    <name type="scientific">Pichia sorbitophila (strain ATCC MYA-4447 / BCRC 22081 / CBS 7064 / NBRC 10061 / NRRL Y-12695)</name>
    <name type="common">Hybrid yeast</name>
    <dbReference type="NCBI Taxonomy" id="559304"/>
    <lineage>
        <taxon>Eukaryota</taxon>
        <taxon>Fungi</taxon>
        <taxon>Dikarya</taxon>
        <taxon>Ascomycota</taxon>
        <taxon>Saccharomycotina</taxon>
        <taxon>Pichiomycetes</taxon>
        <taxon>Debaryomycetaceae</taxon>
        <taxon>Millerozyma</taxon>
    </lineage>
</organism>
<feature type="transmembrane region" description="Helical" evidence="1">
    <location>
        <begin position="32"/>
        <end position="51"/>
    </location>
</feature>
<dbReference type="OrthoDB" id="4013261at2759"/>
<evidence type="ECO:0000256" key="1">
    <source>
        <dbReference type="SAM" id="Phobius"/>
    </source>
</evidence>
<feature type="transmembrane region" description="Helical" evidence="1">
    <location>
        <begin position="171"/>
        <end position="191"/>
    </location>
</feature>
<dbReference type="AlphaFoldDB" id="G8YN65"/>
<proteinExistence type="predicted"/>
<sequence length="209" mass="23863">MVMGRSIMSMSHNFRHLRSSKYGRAVAENVEYLVFVVLPILLVLVVASIALDIDTLKKGSENFKVVLLSRPFCEANPQECGDLMDLAFGKPGILKKTKFTNYELVYIRHHFVEMSDNTVVWILMSPLFKSIVQKIRRPSDPVTFWYNVEEVLRIILAICNLMLFHTLRGVLVSRMWVFIFIGIFSTVYMSWKTPLDAIGSILSKGNGVI</sequence>
<dbReference type="Proteomes" id="UP000005222">
    <property type="component" value="Chromosome E"/>
</dbReference>
<dbReference type="eggNOG" id="ENOG502RAHE">
    <property type="taxonomic scope" value="Eukaryota"/>
</dbReference>